<reference evidence="4 6" key="2">
    <citation type="submission" date="2017-10" db="EMBL/GenBank/DDBJ databases">
        <title>The new phylogeny of genus Mycobacterium.</title>
        <authorList>
            <person name="Tortoli E."/>
            <person name="Trovato A."/>
            <person name="Cirillo D.M."/>
        </authorList>
    </citation>
    <scope>NUCLEOTIDE SEQUENCE [LARGE SCALE GENOMIC DNA]</scope>
    <source>
        <strain evidence="4 6">IP141170001</strain>
    </source>
</reference>
<dbReference type="STRING" id="1801.BRW64_15215"/>
<dbReference type="InterPro" id="IPR002347">
    <property type="entry name" value="SDR_fam"/>
</dbReference>
<protein>
    <submittedName>
        <fullName evidence="3 4">Oxidoreductase</fullName>
    </submittedName>
</protein>
<dbReference type="PANTHER" id="PTHR42760">
    <property type="entry name" value="SHORT-CHAIN DEHYDROGENASES/REDUCTASES FAMILY MEMBER"/>
    <property type="match status" value="1"/>
</dbReference>
<dbReference type="InterPro" id="IPR020904">
    <property type="entry name" value="Sc_DH/Rdtase_CS"/>
</dbReference>
<keyword evidence="2" id="KW-1133">Transmembrane helix</keyword>
<comment type="caution">
    <text evidence="3">The sequence shown here is derived from an EMBL/GenBank/DDBJ whole genome shotgun (WGS) entry which is preliminary data.</text>
</comment>
<gene>
    <name evidence="3" type="ORF">BV510_24680</name>
    <name evidence="4" type="ORF">CRI78_07805</name>
</gene>
<evidence type="ECO:0000256" key="2">
    <source>
        <dbReference type="SAM" id="Phobius"/>
    </source>
</evidence>
<proteinExistence type="inferred from homology"/>
<dbReference type="PRINTS" id="PR00080">
    <property type="entry name" value="SDRFAMILY"/>
</dbReference>
<evidence type="ECO:0000313" key="4">
    <source>
        <dbReference type="EMBL" id="PEG55103.1"/>
    </source>
</evidence>
<keyword evidence="2" id="KW-0812">Transmembrane</keyword>
<organism evidence="3 5">
    <name type="scientific">Mycolicibacterium diernhoferi</name>
    <dbReference type="NCBI Taxonomy" id="1801"/>
    <lineage>
        <taxon>Bacteria</taxon>
        <taxon>Bacillati</taxon>
        <taxon>Actinomycetota</taxon>
        <taxon>Actinomycetes</taxon>
        <taxon>Mycobacteriales</taxon>
        <taxon>Mycobacteriaceae</taxon>
        <taxon>Mycolicibacterium</taxon>
    </lineage>
</organism>
<dbReference type="PROSITE" id="PS00061">
    <property type="entry name" value="ADH_SHORT"/>
    <property type="match status" value="1"/>
</dbReference>
<dbReference type="RefSeq" id="WP_073857084.1">
    <property type="nucleotide sequence ID" value="NZ_BAAATC010000003.1"/>
</dbReference>
<dbReference type="Proteomes" id="UP000220340">
    <property type="component" value="Unassembled WGS sequence"/>
</dbReference>
<dbReference type="GO" id="GO:0016616">
    <property type="term" value="F:oxidoreductase activity, acting on the CH-OH group of donors, NAD or NADP as acceptor"/>
    <property type="evidence" value="ECO:0007669"/>
    <property type="project" value="TreeGrafter"/>
</dbReference>
<evidence type="ECO:0000313" key="6">
    <source>
        <dbReference type="Proteomes" id="UP000220340"/>
    </source>
</evidence>
<keyword evidence="2" id="KW-0472">Membrane</keyword>
<accession>A0A1Q4HCB3</accession>
<dbReference type="EMBL" id="PDCR01000008">
    <property type="protein sequence ID" value="PEG55103.1"/>
    <property type="molecule type" value="Genomic_DNA"/>
</dbReference>
<dbReference type="InterPro" id="IPR036291">
    <property type="entry name" value="NAD(P)-bd_dom_sf"/>
</dbReference>
<dbReference type="OrthoDB" id="7064009at2"/>
<name>A0A1Q4HCB3_9MYCO</name>
<evidence type="ECO:0000256" key="1">
    <source>
        <dbReference type="ARBA" id="ARBA00006484"/>
    </source>
</evidence>
<sequence length="244" mass="24866">MPSCSTNARTPVPDTAPVAVVTGAASGIGAAAAAALRRRGYRVGALDLSGDADADFSVAVDVSNGRAVADGVARIRRELGPIDALVTSAGYYEMGRIDHIDVMSWQRMLRVHLGGLFNAARACLPDMLAAGSGAVVAVASELAVGGGDEEAHYVAAKGAILGLVRSLAAEVAGAGVRVNAVAPGPTDTPLLSADSPWRAQDYLDTLPLRRLTTPAEVARCIEFLVCDGTFSVGDVVNVNSGAVI</sequence>
<evidence type="ECO:0000313" key="5">
    <source>
        <dbReference type="Proteomes" id="UP000191039"/>
    </source>
</evidence>
<dbReference type="Gene3D" id="3.40.50.720">
    <property type="entry name" value="NAD(P)-binding Rossmann-like Domain"/>
    <property type="match status" value="1"/>
</dbReference>
<dbReference type="PANTHER" id="PTHR42760:SF129">
    <property type="entry name" value="OXIDOREDUCTASE"/>
    <property type="match status" value="1"/>
</dbReference>
<dbReference type="EMBL" id="MIJD01000359">
    <property type="protein sequence ID" value="OPE47640.1"/>
    <property type="molecule type" value="Genomic_DNA"/>
</dbReference>
<comment type="similarity">
    <text evidence="1">Belongs to the short-chain dehydrogenases/reductases (SDR) family.</text>
</comment>
<keyword evidence="6" id="KW-1185">Reference proteome</keyword>
<dbReference type="Pfam" id="PF13561">
    <property type="entry name" value="adh_short_C2"/>
    <property type="match status" value="1"/>
</dbReference>
<feature type="transmembrane region" description="Helical" evidence="2">
    <location>
        <begin position="16"/>
        <end position="36"/>
    </location>
</feature>
<dbReference type="SUPFAM" id="SSF51735">
    <property type="entry name" value="NAD(P)-binding Rossmann-fold domains"/>
    <property type="match status" value="1"/>
</dbReference>
<evidence type="ECO:0000313" key="3">
    <source>
        <dbReference type="EMBL" id="OPE47640.1"/>
    </source>
</evidence>
<reference evidence="3 5" key="1">
    <citation type="submission" date="2016-09" db="EMBL/GenBank/DDBJ databases">
        <title>genome sequences of unsequenced Mycobacteria.</title>
        <authorList>
            <person name="Greninger A.L."/>
            <person name="Jerome K.R."/>
            <person name="Mcnair B."/>
            <person name="Wallis C."/>
            <person name="Fang F."/>
        </authorList>
    </citation>
    <scope>NUCLEOTIDE SEQUENCE [LARGE SCALE GENOMIC DNA]</scope>
    <source>
        <strain evidence="3 5">BM1</strain>
    </source>
</reference>
<dbReference type="GO" id="GO:0030497">
    <property type="term" value="P:fatty acid elongation"/>
    <property type="evidence" value="ECO:0007669"/>
    <property type="project" value="TreeGrafter"/>
</dbReference>
<dbReference type="AlphaFoldDB" id="A0A1Q4HCB3"/>
<dbReference type="CDD" id="cd05233">
    <property type="entry name" value="SDR_c"/>
    <property type="match status" value="1"/>
</dbReference>
<dbReference type="Proteomes" id="UP000191039">
    <property type="component" value="Unassembled WGS sequence"/>
</dbReference>
<dbReference type="PRINTS" id="PR00081">
    <property type="entry name" value="GDHRDH"/>
</dbReference>